<dbReference type="HOGENOM" id="CLU_2485915_0_0_1"/>
<evidence type="ECO:0000313" key="1">
    <source>
        <dbReference type="EnsemblMetazoa" id="MESCA011505-PA"/>
    </source>
</evidence>
<reference evidence="2" key="1">
    <citation type="submission" date="2013-02" db="EMBL/GenBank/DDBJ databases">
        <authorList>
            <person name="Hughes D."/>
        </authorList>
    </citation>
    <scope>NUCLEOTIDE SEQUENCE</scope>
    <source>
        <strain>Durham</strain>
        <strain evidence="2">NC isolate 2 -- Noor lab</strain>
    </source>
</reference>
<dbReference type="EMBL" id="CAQQ02015109">
    <property type="status" value="NOT_ANNOTATED_CDS"/>
    <property type="molecule type" value="Genomic_DNA"/>
</dbReference>
<accession>T1H5C8</accession>
<protein>
    <submittedName>
        <fullName evidence="1">Uncharacterized protein</fullName>
    </submittedName>
</protein>
<keyword evidence="2" id="KW-1185">Reference proteome</keyword>
<sequence length="87" mass="10046">MPQHRRKIPFSNKKKKDQLLAKRQSRTFGKLLIHQRSKLSYLEQNKTRCCLLLNTSQCGLTPRSGNCILISSLILFDRSSACSKIRI</sequence>
<reference evidence="1" key="2">
    <citation type="submission" date="2015-06" db="UniProtKB">
        <authorList>
            <consortium name="EnsemblMetazoa"/>
        </authorList>
    </citation>
    <scope>IDENTIFICATION</scope>
</reference>
<dbReference type="AlphaFoldDB" id="T1H5C8"/>
<dbReference type="EnsemblMetazoa" id="MESCA011505-RA">
    <property type="protein sequence ID" value="MESCA011505-PA"/>
    <property type="gene ID" value="MESCA011505"/>
</dbReference>
<name>T1H5C8_MEGSC</name>
<proteinExistence type="predicted"/>
<dbReference type="EMBL" id="CAQQ02015108">
    <property type="status" value="NOT_ANNOTATED_CDS"/>
    <property type="molecule type" value="Genomic_DNA"/>
</dbReference>
<evidence type="ECO:0000313" key="2">
    <source>
        <dbReference type="Proteomes" id="UP000015102"/>
    </source>
</evidence>
<dbReference type="Proteomes" id="UP000015102">
    <property type="component" value="Unassembled WGS sequence"/>
</dbReference>
<organism evidence="1 2">
    <name type="scientific">Megaselia scalaris</name>
    <name type="common">Humpbacked fly</name>
    <name type="synonym">Phora scalaris</name>
    <dbReference type="NCBI Taxonomy" id="36166"/>
    <lineage>
        <taxon>Eukaryota</taxon>
        <taxon>Metazoa</taxon>
        <taxon>Ecdysozoa</taxon>
        <taxon>Arthropoda</taxon>
        <taxon>Hexapoda</taxon>
        <taxon>Insecta</taxon>
        <taxon>Pterygota</taxon>
        <taxon>Neoptera</taxon>
        <taxon>Endopterygota</taxon>
        <taxon>Diptera</taxon>
        <taxon>Brachycera</taxon>
        <taxon>Muscomorpha</taxon>
        <taxon>Platypezoidea</taxon>
        <taxon>Phoridae</taxon>
        <taxon>Megaseliini</taxon>
        <taxon>Megaselia</taxon>
    </lineage>
</organism>